<dbReference type="CDD" id="cd20675">
    <property type="entry name" value="CYP1B1-like"/>
    <property type="match status" value="1"/>
</dbReference>
<evidence type="ECO:0000313" key="18">
    <source>
        <dbReference type="Proteomes" id="UP000472265"/>
    </source>
</evidence>
<evidence type="ECO:0000256" key="4">
    <source>
        <dbReference type="ARBA" id="ARBA00010617"/>
    </source>
</evidence>
<dbReference type="GO" id="GO:0042446">
    <property type="term" value="P:hormone biosynthetic process"/>
    <property type="evidence" value="ECO:0007669"/>
    <property type="project" value="TreeGrafter"/>
</dbReference>
<keyword evidence="7 15" id="KW-0349">Heme</keyword>
<dbReference type="FunFam" id="1.10.630.10:FF:000002">
    <property type="entry name" value="Cytochrome P450 1A1"/>
    <property type="match status" value="1"/>
</dbReference>
<dbReference type="OMA" id="STFMQWI"/>
<evidence type="ECO:0000256" key="10">
    <source>
        <dbReference type="ARBA" id="ARBA00023004"/>
    </source>
</evidence>
<dbReference type="Gene3D" id="1.10.630.10">
    <property type="entry name" value="Cytochrome P450"/>
    <property type="match status" value="2"/>
</dbReference>
<dbReference type="SUPFAM" id="SSF48264">
    <property type="entry name" value="Cytochrome P450"/>
    <property type="match status" value="2"/>
</dbReference>
<keyword evidence="9 16" id="KW-0560">Oxidoreductase</keyword>
<dbReference type="AlphaFoldDB" id="A0A671X7Y8"/>
<evidence type="ECO:0000256" key="16">
    <source>
        <dbReference type="RuleBase" id="RU000461"/>
    </source>
</evidence>
<keyword evidence="10 15" id="KW-0408">Iron</keyword>
<keyword evidence="11 16" id="KW-0503">Monooxygenase</keyword>
<dbReference type="PANTHER" id="PTHR24289">
    <property type="entry name" value="STEROID 17-ALPHA-HYDROXYLASE/17,20 LYASE"/>
    <property type="match status" value="1"/>
</dbReference>
<evidence type="ECO:0000256" key="5">
    <source>
        <dbReference type="ARBA" id="ARBA00012109"/>
    </source>
</evidence>
<comment type="catalytic activity">
    <reaction evidence="14">
        <text>an organic molecule + reduced [NADPH--hemoprotein reductase] + O2 = an alcohol + oxidized [NADPH--hemoprotein reductase] + H2O + H(+)</text>
        <dbReference type="Rhea" id="RHEA:17149"/>
        <dbReference type="Rhea" id="RHEA-COMP:11964"/>
        <dbReference type="Rhea" id="RHEA-COMP:11965"/>
        <dbReference type="ChEBI" id="CHEBI:15377"/>
        <dbReference type="ChEBI" id="CHEBI:15378"/>
        <dbReference type="ChEBI" id="CHEBI:15379"/>
        <dbReference type="ChEBI" id="CHEBI:30879"/>
        <dbReference type="ChEBI" id="CHEBI:57618"/>
        <dbReference type="ChEBI" id="CHEBI:58210"/>
        <dbReference type="ChEBI" id="CHEBI:142491"/>
        <dbReference type="EC" id="1.14.14.1"/>
    </reaction>
</comment>
<dbReference type="InterPro" id="IPR001128">
    <property type="entry name" value="Cyt_P450"/>
</dbReference>
<evidence type="ECO:0000313" key="17">
    <source>
        <dbReference type="Ensembl" id="ENSSAUP00010047259.1"/>
    </source>
</evidence>
<sequence>MALDTDFGVKGSSIIREWSGQVQPALVASFVFLFCLEACLWVRNLRLKRRLPGPFAWPVVGNAMQLGQMPHITFARLAKKYGNVYQIRLGCSDIVVLNGDRAIREALIQHSTEFAGRPNFVSFQMVSGGRSMTFTNYGKQWKAHRKIAQSSLRAFSSANSETKKAFEQHITAEAMDLVQSFLRQSADGRYFDPAHEFTVAAANIMCALCFGRRYGHDDLEFRTLLKKVEKFGETVGAGSLVDVMPWLQSFPNPVRSVYENFKNLNEEFFAFVKDKVVQHRESFNPEVTRDMSDAIINVIEHGKDSRLSKEFVEATVTDLIGAGQDTISTVMQWIMLLLAKHPEMQAKLQELIDKVVGQDRLPSIEDRSSLAYLDAFIYETMRFTSFVPVTIPHSTTSDVTIEGLHIPKDTVVFINQWSVNHDPLKWKDPHIFVPVTIPHSTTSDVTIEGLHIPKDTVVFINQWSVNHDPLKWKDPHIFDPSRFLDENGDLDKDMTNNVMIFSSGKRRCIGDQIAKVEVFLFFAILLHQCSFEKCANEDLSLNCTYGLTLKPLDYKITAKLRGELLTG</sequence>
<keyword evidence="8 15" id="KW-0479">Metal-binding</keyword>
<dbReference type="InterPro" id="IPR017972">
    <property type="entry name" value="Cyt_P450_CS"/>
</dbReference>
<reference evidence="17" key="1">
    <citation type="submission" date="2021-04" db="EMBL/GenBank/DDBJ databases">
        <authorList>
            <consortium name="Wellcome Sanger Institute Data Sharing"/>
        </authorList>
    </citation>
    <scope>NUCLEOTIDE SEQUENCE [LARGE SCALE GENOMIC DNA]</scope>
</reference>
<evidence type="ECO:0000256" key="8">
    <source>
        <dbReference type="ARBA" id="ARBA00022723"/>
    </source>
</evidence>
<evidence type="ECO:0000256" key="9">
    <source>
        <dbReference type="ARBA" id="ARBA00023002"/>
    </source>
</evidence>
<dbReference type="InterPro" id="IPR002401">
    <property type="entry name" value="Cyt_P450_E_grp-I"/>
</dbReference>
<evidence type="ECO:0000256" key="3">
    <source>
        <dbReference type="ARBA" id="ARBA00004406"/>
    </source>
</evidence>
<evidence type="ECO:0000256" key="11">
    <source>
        <dbReference type="ARBA" id="ARBA00023033"/>
    </source>
</evidence>
<dbReference type="GO" id="GO:0005789">
    <property type="term" value="C:endoplasmic reticulum membrane"/>
    <property type="evidence" value="ECO:0007669"/>
    <property type="project" value="UniProtKB-SubCell"/>
</dbReference>
<dbReference type="PANTHER" id="PTHR24289:SF15">
    <property type="entry name" value="CYTOCHROME P450 FAMILY 1 SUBFAMILY B MEMBER 1"/>
    <property type="match status" value="1"/>
</dbReference>
<dbReference type="InParanoid" id="A0A671X7Y8"/>
<evidence type="ECO:0000256" key="6">
    <source>
        <dbReference type="ARBA" id="ARBA00015180"/>
    </source>
</evidence>
<dbReference type="Proteomes" id="UP000472265">
    <property type="component" value="Chromosome 16"/>
</dbReference>
<dbReference type="Ensembl" id="ENSSAUT00010049674.1">
    <property type="protein sequence ID" value="ENSSAUP00010047259.1"/>
    <property type="gene ID" value="ENSSAUG00010019671.1"/>
</dbReference>
<organism evidence="17 18">
    <name type="scientific">Sparus aurata</name>
    <name type="common">Gilthead sea bream</name>
    <dbReference type="NCBI Taxonomy" id="8175"/>
    <lineage>
        <taxon>Eukaryota</taxon>
        <taxon>Metazoa</taxon>
        <taxon>Chordata</taxon>
        <taxon>Craniata</taxon>
        <taxon>Vertebrata</taxon>
        <taxon>Euteleostomi</taxon>
        <taxon>Actinopterygii</taxon>
        <taxon>Neopterygii</taxon>
        <taxon>Teleostei</taxon>
        <taxon>Neoteleostei</taxon>
        <taxon>Acanthomorphata</taxon>
        <taxon>Eupercaria</taxon>
        <taxon>Spariformes</taxon>
        <taxon>Sparidae</taxon>
        <taxon>Sparus</taxon>
    </lineage>
</organism>
<evidence type="ECO:0000256" key="14">
    <source>
        <dbReference type="ARBA" id="ARBA00047827"/>
    </source>
</evidence>
<dbReference type="GO" id="GO:0020037">
    <property type="term" value="F:heme binding"/>
    <property type="evidence" value="ECO:0007669"/>
    <property type="project" value="InterPro"/>
</dbReference>
<dbReference type="InterPro" id="IPR036396">
    <property type="entry name" value="Cyt_P450_sf"/>
</dbReference>
<dbReference type="PRINTS" id="PR00463">
    <property type="entry name" value="EP450I"/>
</dbReference>
<evidence type="ECO:0000256" key="13">
    <source>
        <dbReference type="ARBA" id="ARBA00032289"/>
    </source>
</evidence>
<dbReference type="Pfam" id="PF00067">
    <property type="entry name" value="p450"/>
    <property type="match status" value="1"/>
</dbReference>
<name>A0A671X7Y8_SPAAU</name>
<dbReference type="GO" id="GO:0005506">
    <property type="term" value="F:iron ion binding"/>
    <property type="evidence" value="ECO:0007669"/>
    <property type="project" value="InterPro"/>
</dbReference>
<evidence type="ECO:0000256" key="15">
    <source>
        <dbReference type="PIRSR" id="PIRSR602401-1"/>
    </source>
</evidence>
<keyword evidence="12" id="KW-0472">Membrane</keyword>
<accession>A0A671X7Y8</accession>
<comment type="cofactor">
    <cofactor evidence="1 15">
        <name>heme</name>
        <dbReference type="ChEBI" id="CHEBI:30413"/>
    </cofactor>
</comment>
<proteinExistence type="inferred from homology"/>
<keyword evidence="18" id="KW-1185">Reference proteome</keyword>
<dbReference type="EC" id="1.14.14.1" evidence="5"/>
<comment type="similarity">
    <text evidence="4 16">Belongs to the cytochrome P450 family.</text>
</comment>
<evidence type="ECO:0000256" key="12">
    <source>
        <dbReference type="ARBA" id="ARBA00023136"/>
    </source>
</evidence>
<dbReference type="GeneTree" id="ENSGT00950000183037"/>
<evidence type="ECO:0000256" key="7">
    <source>
        <dbReference type="ARBA" id="ARBA00022617"/>
    </source>
</evidence>
<dbReference type="PROSITE" id="PS00086">
    <property type="entry name" value="CYTOCHROME_P450"/>
    <property type="match status" value="1"/>
</dbReference>
<dbReference type="GO" id="GO:0004508">
    <property type="term" value="F:steroid 17-alpha-monooxygenase activity"/>
    <property type="evidence" value="ECO:0007669"/>
    <property type="project" value="TreeGrafter"/>
</dbReference>
<feature type="binding site" description="axial binding residue" evidence="15">
    <location>
        <position position="508"/>
    </location>
    <ligand>
        <name>heme</name>
        <dbReference type="ChEBI" id="CHEBI:30413"/>
    </ligand>
    <ligandPart>
        <name>Fe</name>
        <dbReference type="ChEBI" id="CHEBI:18248"/>
    </ligandPart>
</feature>
<reference evidence="17" key="2">
    <citation type="submission" date="2025-08" db="UniProtKB">
        <authorList>
            <consortium name="Ensembl"/>
        </authorList>
    </citation>
    <scope>IDENTIFICATION</scope>
</reference>
<protein>
    <recommendedName>
        <fullName evidence="6">Cytochrome P450 1A1</fullName>
        <ecNumber evidence="5">1.14.14.1</ecNumber>
    </recommendedName>
    <alternativeName>
        <fullName evidence="13">CYPIA1</fullName>
    </alternativeName>
</protein>
<evidence type="ECO:0000256" key="2">
    <source>
        <dbReference type="ARBA" id="ARBA00004174"/>
    </source>
</evidence>
<reference evidence="17" key="3">
    <citation type="submission" date="2025-09" db="UniProtKB">
        <authorList>
            <consortium name="Ensembl"/>
        </authorList>
    </citation>
    <scope>IDENTIFICATION</scope>
</reference>
<dbReference type="PRINTS" id="PR00385">
    <property type="entry name" value="P450"/>
</dbReference>
<comment type="subcellular location">
    <subcellularLocation>
        <location evidence="3">Endoplasmic reticulum membrane</location>
        <topology evidence="3">Peripheral membrane protein</topology>
    </subcellularLocation>
    <subcellularLocation>
        <location evidence="2">Microsome membrane</location>
        <topology evidence="2">Peripheral membrane protein</topology>
    </subcellularLocation>
</comment>
<dbReference type="GO" id="GO:0042448">
    <property type="term" value="P:progesterone metabolic process"/>
    <property type="evidence" value="ECO:0007669"/>
    <property type="project" value="TreeGrafter"/>
</dbReference>
<evidence type="ECO:0000256" key="1">
    <source>
        <dbReference type="ARBA" id="ARBA00001971"/>
    </source>
</evidence>